<evidence type="ECO:0000256" key="1">
    <source>
        <dbReference type="ARBA" id="ARBA00037947"/>
    </source>
</evidence>
<dbReference type="AlphaFoldDB" id="E3MT32"/>
<dbReference type="Pfam" id="PF09735">
    <property type="entry name" value="Nckap1"/>
    <property type="match status" value="1"/>
</dbReference>
<dbReference type="FunCoup" id="E3MT32">
    <property type="interactions" value="2678"/>
</dbReference>
<proteinExistence type="inferred from homology"/>
<evidence type="ECO:0000313" key="2">
    <source>
        <dbReference type="EMBL" id="EFP08521.1"/>
    </source>
</evidence>
<dbReference type="GO" id="GO:2000370">
    <property type="term" value="P:positive regulation of clathrin-dependent endocytosis"/>
    <property type="evidence" value="ECO:0007669"/>
    <property type="project" value="EnsemblMetazoa"/>
</dbReference>
<keyword evidence="3" id="KW-1185">Reference proteome</keyword>
<dbReference type="OMA" id="LIWHVAS"/>
<sequence>MAYKIEASQLKIAEKLVILNNRATGMMTRIYNIKKSSGGELENNTFSEFLFLDSKVKPYFLNDKKMEGAIKHIVRKFPVVDCRSNTSTFEHVQNMSGEITKSLSLYYYTFADLLDLKDHIMQVLTTMESCQCQLDITLNYDLTTGYLNLVVNLITMMILLSRIEDRKAVLGLFNAAYDLQHGQSEASFPRLGQMILDYENPLKKLNEDLGPLNRLIFSALSSVNLTYQRRNKTAEFWRTSNVFSLTAAPGQILYAAQTETIACEYLSLDVIDRWVIFCATVCHSTLLNDAHIFQMWKLALQMNFCIRLFRDETFIAHQEIQTFLESSKEKSKRLQDLKEAFHLASVSAVAVHADRRRFLRSSLRELSLLLRDQPGLLGPKILYVWMALTAGRDEVIWLLRHQVEMPSIVKKGNKIADELVDRQLPELLFYMLELRDLVVKYTGVIQRYYLQVSCILIFLPYSEIIKFFQYVSSYDSIVVSEEINHAMGLSNDEAMLLTEFANSIGNINSDSDFRSLRLDWFRFQAWVSVARSNFQLAKHKKLATFMNTSVFHLKMIDLQDEMLRETSDLSIYCFYPKLAERHWSNCLQLPAQARYVLSFARLAGHFTSALHDMCPEEKTFITEKALAQCNSVIEETCRQVSFVLDKVAEHEFGLAYQMTPSAVAVRVVAQVVQQKGSGKAAAAAAAAAKDYFIAGEESYRVDRQALTMPDKLQTTLLELCSALGVHRQIHVADHTFAPRTYLSQSLESKFVDLLHTMMWEGQAHASNPRRPSEMLLALQAYMTVLQNLDTAISVDISNTMQTILLQQTQSVDAKNKDTITALYTKWYLEVLLRRASSGHMVWSEHLRTMLAAGQDQLSFMPDHYSDPQELRALVQIIGPYGIKFMTERLIWHVASQINEMSKIVGSYKDALQVARSNFDNAEKMKEVLNLLSAEPKDKKVTNATCAADAILQRTIIIGQICAFRDALHDALRDVVDSKLPFLQSSFDMLYNNLDYVAKVKIGEMSAAMGVKGPVDMSLVNAIRAQNQNIHPQEHYVNSCLLMVAVAVCIPRIGMSDLSSYKPSIQASLNNSHCVPTAINTIGSALFHLHEQNDISMRMKEFLALASSGILRTIHERDSNRVVPDDVLRSHTTLYIILEQMVRKNEWISMNVLETCFPYNLVRTAYQQCYEADAQ</sequence>
<dbReference type="GO" id="GO:0016477">
    <property type="term" value="P:cell migration"/>
    <property type="evidence" value="ECO:0007669"/>
    <property type="project" value="EnsemblMetazoa"/>
</dbReference>
<dbReference type="GO" id="GO:1901046">
    <property type="term" value="P:positive regulation of egg-laying behavior"/>
    <property type="evidence" value="ECO:0007669"/>
    <property type="project" value="EnsemblMetazoa"/>
</dbReference>
<comment type="similarity">
    <text evidence="1">Belongs to the HEM-1/HEM-2 family.</text>
</comment>
<dbReference type="Proteomes" id="UP000008281">
    <property type="component" value="Unassembled WGS sequence"/>
</dbReference>
<dbReference type="GO" id="GO:0048613">
    <property type="term" value="P:embryonic ectodermal digestive tract morphogenesis"/>
    <property type="evidence" value="ECO:0007669"/>
    <property type="project" value="EnsemblMetazoa"/>
</dbReference>
<reference evidence="2" key="1">
    <citation type="submission" date="2007-07" db="EMBL/GenBank/DDBJ databases">
        <title>PCAP assembly of the Caenorhabditis remanei genome.</title>
        <authorList>
            <consortium name="The Caenorhabditis remanei Sequencing Consortium"/>
            <person name="Wilson R.K."/>
        </authorList>
    </citation>
    <scope>NUCLEOTIDE SEQUENCE [LARGE SCALE GENOMIC DNA]</scope>
    <source>
        <strain evidence="2">PB4641</strain>
    </source>
</reference>
<dbReference type="HOGENOM" id="CLU_004450_0_0_1"/>
<dbReference type="InterPro" id="IPR019137">
    <property type="entry name" value="Nck-associated_protein-1"/>
</dbReference>
<dbReference type="GO" id="GO:0030866">
    <property type="term" value="P:cortical actin cytoskeleton organization"/>
    <property type="evidence" value="ECO:0007669"/>
    <property type="project" value="TreeGrafter"/>
</dbReference>
<dbReference type="InParanoid" id="E3MT32"/>
<dbReference type="GO" id="GO:0030031">
    <property type="term" value="P:cell projection assembly"/>
    <property type="evidence" value="ECO:0007669"/>
    <property type="project" value="TreeGrafter"/>
</dbReference>
<dbReference type="PANTHER" id="PTHR12093:SF10">
    <property type="entry name" value="MEMBRANE-ASSOCIATED PROTEIN HEM"/>
    <property type="match status" value="1"/>
</dbReference>
<dbReference type="OrthoDB" id="548214at2759"/>
<dbReference type="GO" id="GO:0018991">
    <property type="term" value="P:egg-laying behavior"/>
    <property type="evidence" value="ECO:0007669"/>
    <property type="project" value="EnsemblMetazoa"/>
</dbReference>
<name>E3MT32_CAERE</name>
<dbReference type="GO" id="GO:0031209">
    <property type="term" value="C:SCAR complex"/>
    <property type="evidence" value="ECO:0007669"/>
    <property type="project" value="EnsemblMetazoa"/>
</dbReference>
<dbReference type="GO" id="GO:0030054">
    <property type="term" value="C:cell junction"/>
    <property type="evidence" value="ECO:0007669"/>
    <property type="project" value="EnsemblMetazoa"/>
</dbReference>
<dbReference type="STRING" id="31234.E3MT32"/>
<dbReference type="PANTHER" id="PTHR12093">
    <property type="entry name" value="NCK-ASSOCIATED PROTEIN 1"/>
    <property type="match status" value="1"/>
</dbReference>
<dbReference type="eggNOG" id="KOG1917">
    <property type="taxonomic scope" value="Eukaryota"/>
</dbReference>
<dbReference type="GO" id="GO:1902474">
    <property type="term" value="P:positive regulation of protein localization to synapse"/>
    <property type="evidence" value="ECO:0007669"/>
    <property type="project" value="EnsemblMetazoa"/>
</dbReference>
<organism evidence="3">
    <name type="scientific">Caenorhabditis remanei</name>
    <name type="common">Caenorhabditis vulgaris</name>
    <dbReference type="NCBI Taxonomy" id="31234"/>
    <lineage>
        <taxon>Eukaryota</taxon>
        <taxon>Metazoa</taxon>
        <taxon>Ecdysozoa</taxon>
        <taxon>Nematoda</taxon>
        <taxon>Chromadorea</taxon>
        <taxon>Rhabditida</taxon>
        <taxon>Rhabditina</taxon>
        <taxon>Rhabditomorpha</taxon>
        <taxon>Rhabditoidea</taxon>
        <taxon>Rhabditidae</taxon>
        <taxon>Peloderinae</taxon>
        <taxon>Caenorhabditis</taxon>
    </lineage>
</organism>
<dbReference type="GO" id="GO:1903598">
    <property type="term" value="P:positive regulation of gap junction assembly"/>
    <property type="evidence" value="ECO:0007669"/>
    <property type="project" value="EnsemblMetazoa"/>
</dbReference>
<evidence type="ECO:0000313" key="3">
    <source>
        <dbReference type="Proteomes" id="UP000008281"/>
    </source>
</evidence>
<dbReference type="GO" id="GO:0007015">
    <property type="term" value="P:actin filament organization"/>
    <property type="evidence" value="ECO:0007669"/>
    <property type="project" value="EnsemblMetazoa"/>
</dbReference>
<dbReference type="GO" id="GO:0010172">
    <property type="term" value="P:embryonic body morphogenesis"/>
    <property type="evidence" value="ECO:0007669"/>
    <property type="project" value="EnsemblMetazoa"/>
</dbReference>
<protein>
    <submittedName>
        <fullName evidence="2">CRE-GEX-3 protein</fullName>
    </submittedName>
</protein>
<gene>
    <name evidence="2" type="primary">Cre-gex-3</name>
    <name evidence="2" type="ORF">CRE_15520</name>
</gene>
<accession>E3MT32</accession>
<dbReference type="GO" id="GO:0048668">
    <property type="term" value="P:collateral sprouting"/>
    <property type="evidence" value="ECO:0007669"/>
    <property type="project" value="EnsemblMetazoa"/>
</dbReference>
<dbReference type="EMBL" id="DS268474">
    <property type="protein sequence ID" value="EFP08521.1"/>
    <property type="molecule type" value="Genomic_DNA"/>
</dbReference>